<dbReference type="GO" id="GO:0005829">
    <property type="term" value="C:cytosol"/>
    <property type="evidence" value="ECO:0007669"/>
    <property type="project" value="TreeGrafter"/>
</dbReference>
<evidence type="ECO:0000256" key="7">
    <source>
        <dbReference type="ARBA" id="ARBA00022694"/>
    </source>
</evidence>
<keyword evidence="6" id="KW-0963">Cytoplasm</keyword>
<dbReference type="PANTHER" id="PTHR15641:SF1">
    <property type="entry name" value="ELONGATOR COMPLEX PROTEIN 5"/>
    <property type="match status" value="1"/>
</dbReference>
<evidence type="ECO:0000256" key="6">
    <source>
        <dbReference type="ARBA" id="ARBA00022490"/>
    </source>
</evidence>
<dbReference type="PANTHER" id="PTHR15641">
    <property type="entry name" value="ELONGATOR COMPLEX PROTEIN 5"/>
    <property type="match status" value="1"/>
</dbReference>
<gene>
    <name evidence="9" type="primary">AlNc14C9G1180</name>
    <name evidence="9" type="ORF">ALNC14_013580</name>
</gene>
<evidence type="ECO:0000313" key="9">
    <source>
        <dbReference type="EMBL" id="CCA15215.1"/>
    </source>
</evidence>
<reference evidence="9" key="1">
    <citation type="journal article" date="2011" name="PLoS Biol.">
        <title>Gene gain and loss during evolution of obligate parasitism in the white rust pathogen of Arabidopsis thaliana.</title>
        <authorList>
            <person name="Kemen E."/>
            <person name="Gardiner A."/>
            <person name="Schultz-Larsen T."/>
            <person name="Kemen A.C."/>
            <person name="Balmuth A.L."/>
            <person name="Robert-Seilaniantz A."/>
            <person name="Bailey K."/>
            <person name="Holub E."/>
            <person name="Studholme D.J."/>
            <person name="Maclean D."/>
            <person name="Jones J.D."/>
        </authorList>
    </citation>
    <scope>NUCLEOTIDE SEQUENCE</scope>
</reference>
<evidence type="ECO:0000256" key="5">
    <source>
        <dbReference type="ARBA" id="ARBA00020264"/>
    </source>
</evidence>
<evidence type="ECO:0000256" key="2">
    <source>
        <dbReference type="ARBA" id="ARBA00004496"/>
    </source>
</evidence>
<dbReference type="UniPathway" id="UPA00988"/>
<sequence>MENFFRFHCVPRNNATDDARDGSPSLHSKQAELVIMQEACGALGASRSVLAASMQHLLTSRHVTSILLIAFEDSSFEGYRLPLESSNKVTFVDFATDLMFLEARMEKKTCTLSSVEKKITDHLLHCNSVPLKSAVIVFDALSPFLENHQLEDLVDFFQRLRRNAAIASVIARHNTSCVSKLSSFALASNASALVWVETIASLEAYPVLAKERRRSIPAGRDGFILTIRNKNTGISSEIMEFFTIEDNRLIVDQMTNLKAKQENHTDTASGMPPVHDNNLTFNVHTSDIERIAKEKVHLPYRHRGSHGGNFENAIPNERPLFYIDDDDLEWDDEDVDDDLDI</sequence>
<organism evidence="9">
    <name type="scientific">Albugo laibachii Nc14</name>
    <dbReference type="NCBI Taxonomy" id="890382"/>
    <lineage>
        <taxon>Eukaryota</taxon>
        <taxon>Sar</taxon>
        <taxon>Stramenopiles</taxon>
        <taxon>Oomycota</taxon>
        <taxon>Peronosporomycetes</taxon>
        <taxon>Albuginales</taxon>
        <taxon>Albuginaceae</taxon>
        <taxon>Albugo</taxon>
    </lineage>
</organism>
<proteinExistence type="inferred from homology"/>
<comment type="pathway">
    <text evidence="3">tRNA modification; 5-methoxycarbonylmethyl-2-thiouridine-tRNA biosynthesis.</text>
</comment>
<dbReference type="GO" id="GO:0033588">
    <property type="term" value="C:elongator holoenzyme complex"/>
    <property type="evidence" value="ECO:0007669"/>
    <property type="project" value="InterPro"/>
</dbReference>
<dbReference type="GO" id="GO:0002098">
    <property type="term" value="P:tRNA wobble uridine modification"/>
    <property type="evidence" value="ECO:0007669"/>
    <property type="project" value="InterPro"/>
</dbReference>
<evidence type="ECO:0000256" key="4">
    <source>
        <dbReference type="ARBA" id="ARBA00009567"/>
    </source>
</evidence>
<dbReference type="InterPro" id="IPR019519">
    <property type="entry name" value="Elp5"/>
</dbReference>
<evidence type="ECO:0000256" key="8">
    <source>
        <dbReference type="ARBA" id="ARBA00023242"/>
    </source>
</evidence>
<keyword evidence="7" id="KW-0819">tRNA processing</keyword>
<dbReference type="Pfam" id="PF10483">
    <property type="entry name" value="Elong_Iki1"/>
    <property type="match status" value="1"/>
</dbReference>
<protein>
    <recommendedName>
        <fullName evidence="5">Elongator complex protein 5</fullName>
    </recommendedName>
</protein>
<comment type="subcellular location">
    <subcellularLocation>
        <location evidence="2">Cytoplasm</location>
    </subcellularLocation>
    <subcellularLocation>
        <location evidence="1">Nucleus</location>
    </subcellularLocation>
</comment>
<evidence type="ECO:0000256" key="3">
    <source>
        <dbReference type="ARBA" id="ARBA00005043"/>
    </source>
</evidence>
<accession>F0W2D0</accession>
<dbReference type="EMBL" id="FR824054">
    <property type="protein sequence ID" value="CCA15215.1"/>
    <property type="molecule type" value="Genomic_DNA"/>
</dbReference>
<comment type="similarity">
    <text evidence="4">Belongs to the ELP5 family.</text>
</comment>
<dbReference type="AlphaFoldDB" id="F0W2D0"/>
<dbReference type="HOGENOM" id="CLU_059668_0_0_1"/>
<dbReference type="GO" id="GO:0005634">
    <property type="term" value="C:nucleus"/>
    <property type="evidence" value="ECO:0007669"/>
    <property type="project" value="UniProtKB-SubCell"/>
</dbReference>
<evidence type="ECO:0000256" key="1">
    <source>
        <dbReference type="ARBA" id="ARBA00004123"/>
    </source>
</evidence>
<reference evidence="9" key="2">
    <citation type="submission" date="2011-02" db="EMBL/GenBank/DDBJ databases">
        <authorList>
            <person name="MacLean D."/>
        </authorList>
    </citation>
    <scope>NUCLEOTIDE SEQUENCE</scope>
</reference>
<keyword evidence="8" id="KW-0539">Nucleus</keyword>
<dbReference type="GO" id="GO:0000049">
    <property type="term" value="F:tRNA binding"/>
    <property type="evidence" value="ECO:0007669"/>
    <property type="project" value="TreeGrafter"/>
</dbReference>
<name>F0W2D0_9STRA</name>